<reference evidence="13" key="2">
    <citation type="submission" date="2015-04" db="EMBL/GenBank/DDBJ databases">
        <title>A butyrogenic pathway from the amino acid lysine in a human gut commensal.</title>
        <authorList>
            <person name="de Vos W.M."/>
            <person name="Bui N.T.P."/>
            <person name="Plugge C.M."/>
            <person name="Ritari J."/>
        </authorList>
    </citation>
    <scope>NUCLEOTIDE SEQUENCE [LARGE SCALE GENOMIC DNA]</scope>
    <source>
        <strain evidence="13">AF211</strain>
    </source>
</reference>
<feature type="binding site" evidence="5">
    <location>
        <position position="286"/>
    </location>
    <ligand>
        <name>substrate</name>
    </ligand>
</feature>
<evidence type="ECO:0000313" key="11">
    <source>
        <dbReference type="EMBL" id="ALP92723.1"/>
    </source>
</evidence>
<evidence type="ECO:0000259" key="9">
    <source>
        <dbReference type="Pfam" id="PF00278"/>
    </source>
</evidence>
<evidence type="ECO:0000256" key="2">
    <source>
        <dbReference type="ARBA" id="ARBA00022793"/>
    </source>
</evidence>
<dbReference type="PATRIC" id="fig|1297617.4.peg.331"/>
<dbReference type="InterPro" id="IPR009006">
    <property type="entry name" value="Ala_racemase/Decarboxylase_C"/>
</dbReference>
<dbReference type="EC" id="4.1.1.20" evidence="5 6"/>
<dbReference type="Pfam" id="PF00278">
    <property type="entry name" value="Orn_DAP_Arg_deC"/>
    <property type="match status" value="1"/>
</dbReference>
<dbReference type="SUPFAM" id="SSF50621">
    <property type="entry name" value="Alanine racemase C-terminal domain-like"/>
    <property type="match status" value="1"/>
</dbReference>
<dbReference type="InterPro" id="IPR000183">
    <property type="entry name" value="Orn/DAP/Arg_de-COase"/>
</dbReference>
<dbReference type="PROSITE" id="PS00879">
    <property type="entry name" value="ODR_DC_2_2"/>
    <property type="match status" value="1"/>
</dbReference>
<reference evidence="12 14" key="3">
    <citation type="submission" date="2018-04" db="EMBL/GenBank/DDBJ databases">
        <title>Genomic Encyclopedia of Type Strains, Phase IV (KMG-IV): sequencing the most valuable type-strain genomes for metagenomic binning, comparative biology and taxonomic classification.</title>
        <authorList>
            <person name="Goeker M."/>
        </authorList>
    </citation>
    <scope>NUCLEOTIDE SEQUENCE [LARGE SCALE GENOMIC DNA]</scope>
    <source>
        <strain evidence="12 14">DSM 26588</strain>
    </source>
</reference>
<dbReference type="SUPFAM" id="SSF51419">
    <property type="entry name" value="PLP-binding barrel"/>
    <property type="match status" value="1"/>
</dbReference>
<evidence type="ECO:0000313" key="13">
    <source>
        <dbReference type="Proteomes" id="UP000064844"/>
    </source>
</evidence>
<feature type="domain" description="Orn/DAP/Arg decarboxylase 2 C-terminal" evidence="9">
    <location>
        <begin position="28"/>
        <end position="381"/>
    </location>
</feature>
<feature type="binding site" evidence="5">
    <location>
        <position position="383"/>
    </location>
    <ligand>
        <name>pyridoxal 5'-phosphate</name>
        <dbReference type="ChEBI" id="CHEBI:597326"/>
    </ligand>
</feature>
<name>A0A0S2W038_9FIRM</name>
<dbReference type="Proteomes" id="UP000064844">
    <property type="component" value="Chromosome"/>
</dbReference>
<dbReference type="Pfam" id="PF02784">
    <property type="entry name" value="Orn_Arg_deC_N"/>
    <property type="match status" value="1"/>
</dbReference>
<proteinExistence type="inferred from homology"/>
<evidence type="ECO:0000256" key="1">
    <source>
        <dbReference type="ARBA" id="ARBA00001933"/>
    </source>
</evidence>
<feature type="binding site" evidence="5">
    <location>
        <position position="242"/>
    </location>
    <ligand>
        <name>pyridoxal 5'-phosphate</name>
        <dbReference type="ChEBI" id="CHEBI:597326"/>
    </ligand>
</feature>
<comment type="pathway">
    <text evidence="5 8">Amino-acid biosynthesis; L-lysine biosynthesis via DAP pathway; L-lysine from DL-2,6-diaminopimelate: step 1/1.</text>
</comment>
<dbReference type="InterPro" id="IPR022644">
    <property type="entry name" value="De-COase2_N"/>
</dbReference>
<dbReference type="KEGG" id="ibu:IB211_00327c"/>
<keyword evidence="3 5" id="KW-0663">Pyridoxal phosphate</keyword>
<dbReference type="Gene3D" id="3.20.20.10">
    <property type="entry name" value="Alanine racemase"/>
    <property type="match status" value="1"/>
</dbReference>
<dbReference type="CDD" id="cd06828">
    <property type="entry name" value="PLPDE_III_DapDC"/>
    <property type="match status" value="1"/>
</dbReference>
<dbReference type="GO" id="GO:0008836">
    <property type="term" value="F:diaminopimelate decarboxylase activity"/>
    <property type="evidence" value="ECO:0007669"/>
    <property type="project" value="UniProtKB-UniRule"/>
</dbReference>
<dbReference type="NCBIfam" id="TIGR01048">
    <property type="entry name" value="lysA"/>
    <property type="match status" value="1"/>
</dbReference>
<reference evidence="11 13" key="1">
    <citation type="journal article" date="2015" name="Nat. Commun.">
        <title>Production of butyrate from lysine and the Amadori product fructoselysine by a human gut commensal.</title>
        <authorList>
            <person name="Bui T.P."/>
            <person name="Ritari J."/>
            <person name="Boeren S."/>
            <person name="de Waard P."/>
            <person name="Plugge C.M."/>
            <person name="de Vos W.M."/>
        </authorList>
    </citation>
    <scope>NUCLEOTIDE SEQUENCE [LARGE SCALE GENOMIC DNA]</scope>
    <source>
        <strain evidence="11 13">AF211</strain>
    </source>
</reference>
<evidence type="ECO:0000256" key="4">
    <source>
        <dbReference type="ARBA" id="ARBA00023239"/>
    </source>
</evidence>
<evidence type="ECO:0000313" key="14">
    <source>
        <dbReference type="Proteomes" id="UP000245778"/>
    </source>
</evidence>
<gene>
    <name evidence="5" type="primary">lysA</name>
    <name evidence="12" type="ORF">C7373_101407</name>
    <name evidence="11" type="ORF">IB211_00327c</name>
</gene>
<dbReference type="InterPro" id="IPR022657">
    <property type="entry name" value="De-COase2_CS"/>
</dbReference>
<dbReference type="GeneID" id="93227866"/>
<feature type="binding site" evidence="5">
    <location>
        <position position="323"/>
    </location>
    <ligand>
        <name>substrate</name>
    </ligand>
</feature>
<dbReference type="HAMAP" id="MF_02120">
    <property type="entry name" value="LysA"/>
    <property type="match status" value="1"/>
</dbReference>
<feature type="domain" description="Orn/DAP/Arg decarboxylase 2 N-terminal" evidence="10">
    <location>
        <begin position="35"/>
        <end position="289"/>
    </location>
</feature>
<evidence type="ECO:0000256" key="7">
    <source>
        <dbReference type="PIRSR" id="PIRSR600183-50"/>
    </source>
</evidence>
<evidence type="ECO:0000259" key="10">
    <source>
        <dbReference type="Pfam" id="PF02784"/>
    </source>
</evidence>
<feature type="binding site" evidence="5">
    <location>
        <begin position="283"/>
        <end position="286"/>
    </location>
    <ligand>
        <name>pyridoxal 5'-phosphate</name>
        <dbReference type="ChEBI" id="CHEBI:597326"/>
    </ligand>
</feature>
<dbReference type="PRINTS" id="PR01181">
    <property type="entry name" value="DAPDCRBXLASE"/>
</dbReference>
<keyword evidence="13" id="KW-1185">Reference proteome</keyword>
<comment type="similarity">
    <text evidence="5">Belongs to the Orn/Lys/Arg decarboxylase class-II family. LysA subfamily.</text>
</comment>
<dbReference type="UniPathway" id="UPA00034">
    <property type="reaction ID" value="UER00027"/>
</dbReference>
<keyword evidence="2 5" id="KW-0210">Decarboxylase</keyword>
<dbReference type="STRING" id="1297617.IB211_00327c"/>
<dbReference type="PANTHER" id="PTHR43727:SF2">
    <property type="entry name" value="GROUP IV DECARBOXYLASE"/>
    <property type="match status" value="1"/>
</dbReference>
<dbReference type="Gene3D" id="2.40.37.10">
    <property type="entry name" value="Lyase, Ornithine Decarboxylase, Chain A, domain 1"/>
    <property type="match status" value="1"/>
</dbReference>
<comment type="function">
    <text evidence="5">Specifically catalyzes the decarboxylation of meso-diaminopimelate (meso-DAP) to L-lysine.</text>
</comment>
<evidence type="ECO:0000256" key="6">
    <source>
        <dbReference type="NCBIfam" id="TIGR01048"/>
    </source>
</evidence>
<feature type="binding site" evidence="5">
    <location>
        <position position="355"/>
    </location>
    <ligand>
        <name>substrate</name>
    </ligand>
</feature>
<dbReference type="EMBL" id="CP011307">
    <property type="protein sequence ID" value="ALP92723.1"/>
    <property type="molecule type" value="Genomic_DNA"/>
</dbReference>
<feature type="binding site" evidence="5">
    <location>
        <position position="327"/>
    </location>
    <ligand>
        <name>substrate</name>
    </ligand>
</feature>
<dbReference type="InterPro" id="IPR029066">
    <property type="entry name" value="PLP-binding_barrel"/>
</dbReference>
<evidence type="ECO:0000256" key="8">
    <source>
        <dbReference type="RuleBase" id="RU003738"/>
    </source>
</evidence>
<comment type="catalytic activity">
    <reaction evidence="5 8">
        <text>meso-2,6-diaminopimelate + H(+) = L-lysine + CO2</text>
        <dbReference type="Rhea" id="RHEA:15101"/>
        <dbReference type="ChEBI" id="CHEBI:15378"/>
        <dbReference type="ChEBI" id="CHEBI:16526"/>
        <dbReference type="ChEBI" id="CHEBI:32551"/>
        <dbReference type="ChEBI" id="CHEBI:57791"/>
        <dbReference type="EC" id="4.1.1.20"/>
    </reaction>
</comment>
<dbReference type="Proteomes" id="UP000245778">
    <property type="component" value="Unassembled WGS sequence"/>
</dbReference>
<dbReference type="InterPro" id="IPR002986">
    <property type="entry name" value="DAP_deCOOHase_LysA"/>
</dbReference>
<dbReference type="GO" id="GO:0009089">
    <property type="term" value="P:lysine biosynthetic process via diaminopimelate"/>
    <property type="evidence" value="ECO:0007669"/>
    <property type="project" value="UniProtKB-UniRule"/>
</dbReference>
<keyword evidence="5 8" id="KW-0457">Lysine biosynthesis</keyword>
<feature type="modified residue" description="N6-(pyridoxal phosphate)lysine" evidence="5 7">
    <location>
        <position position="60"/>
    </location>
</feature>
<dbReference type="eggNOG" id="COG0019">
    <property type="taxonomic scope" value="Bacteria"/>
</dbReference>
<dbReference type="PRINTS" id="PR01179">
    <property type="entry name" value="ODADCRBXLASE"/>
</dbReference>
<evidence type="ECO:0000313" key="12">
    <source>
        <dbReference type="EMBL" id="PVY59893.1"/>
    </source>
</evidence>
<comment type="subunit">
    <text evidence="5">Homodimer.</text>
</comment>
<feature type="binding site" evidence="5">
    <location>
        <position position="383"/>
    </location>
    <ligand>
        <name>substrate</name>
    </ligand>
</feature>
<evidence type="ECO:0000256" key="3">
    <source>
        <dbReference type="ARBA" id="ARBA00022898"/>
    </source>
</evidence>
<dbReference type="PANTHER" id="PTHR43727">
    <property type="entry name" value="DIAMINOPIMELATE DECARBOXYLASE"/>
    <property type="match status" value="1"/>
</dbReference>
<accession>A0A0S2W038</accession>
<keyword evidence="5" id="KW-0028">Amino-acid biosynthesis</keyword>
<dbReference type="GO" id="GO:0030170">
    <property type="term" value="F:pyridoxal phosphate binding"/>
    <property type="evidence" value="ECO:0007669"/>
    <property type="project" value="UniProtKB-UniRule"/>
</dbReference>
<evidence type="ECO:0000256" key="5">
    <source>
        <dbReference type="HAMAP-Rule" id="MF_02120"/>
    </source>
</evidence>
<protein>
    <recommendedName>
        <fullName evidence="5 6">Diaminopimelate decarboxylase</fullName>
        <shortName evidence="5">DAP decarboxylase</shortName>
        <shortName evidence="5">DAPDC</shortName>
        <ecNumber evidence="5 6">4.1.1.20</ecNumber>
    </recommendedName>
</protein>
<dbReference type="InterPro" id="IPR022643">
    <property type="entry name" value="De-COase2_C"/>
</dbReference>
<keyword evidence="4 5" id="KW-0456">Lyase</keyword>
<comment type="cofactor">
    <cofactor evidence="1 5 7 8">
        <name>pyridoxal 5'-phosphate</name>
        <dbReference type="ChEBI" id="CHEBI:597326"/>
    </cofactor>
</comment>
<sequence>MMETKNGRLFFDGCDVTELAKKYGTPLYVYSQTAIERRFDELRRDFLDRWPGSRVAYAAKAFCTTGMCRLVERAGMCVDVVSGGELYTALAAGFPPERIEFNGNNKLPGELELAVDRGVGRIIVDGAHELEAIEALCAARGKRMKVLYRVTPGVKADSHDYIVTGKKDSKFGFPLDEDVIYPAVERAVAAPHVDFLGFHFHIGSQLFDASPYLQAVEAVLELVRQVRDRFGVRVSELNLGGGFGITYTTEERRPYRYYLDPMLERIAACFDALELPRPAVVIEPGRSIVGDAALSLYTVGAIKEIAGVRKYVAVDGGMTDNIRPALYQAVYRGILANKADAAPAETVTVCGKCCESGDILLRDAALPAAESGDILAVLSTGAYGYSMASNYNSNPIPAVVLVKDGRDELMVRRQSYEDLIRNQIIPASLNS</sequence>
<feature type="active site" description="Proton donor" evidence="7">
    <location>
        <position position="354"/>
    </location>
</feature>
<dbReference type="RefSeq" id="WP_058116892.1">
    <property type="nucleotide sequence ID" value="NZ_CAMREZ010000004.1"/>
</dbReference>
<dbReference type="EMBL" id="QEKK01000001">
    <property type="protein sequence ID" value="PVY59893.1"/>
    <property type="molecule type" value="Genomic_DNA"/>
</dbReference>
<dbReference type="FunFam" id="3.20.20.10:FF:000003">
    <property type="entry name" value="Diaminopimelate decarboxylase"/>
    <property type="match status" value="1"/>
</dbReference>
<organism evidence="11 13">
    <name type="scientific">Intestinimonas butyriciproducens</name>
    <dbReference type="NCBI Taxonomy" id="1297617"/>
    <lineage>
        <taxon>Bacteria</taxon>
        <taxon>Bacillati</taxon>
        <taxon>Bacillota</taxon>
        <taxon>Clostridia</taxon>
        <taxon>Eubacteriales</taxon>
        <taxon>Intestinimonas</taxon>
    </lineage>
</organism>
<dbReference type="AlphaFoldDB" id="A0A0S2W038"/>